<gene>
    <name evidence="1" type="ORF">MBHS_02356</name>
</gene>
<dbReference type="Proteomes" id="UP000236724">
    <property type="component" value="Unassembled WGS sequence"/>
</dbReference>
<sequence length="72" mass="7790">MGVYNNVEFKCQCPNCGERLDGFQTYDGEPMFLTVTAASVANFHGGCDNCGAWLEFARDDNGAFIVTAVTAK</sequence>
<accession>A0A1H6FBS6</accession>
<name>A0A1H6FBS6_9GAMM</name>
<dbReference type="EMBL" id="FMSV02000497">
    <property type="protein sequence ID" value="SEH06494.1"/>
    <property type="molecule type" value="Genomic_DNA"/>
</dbReference>
<protein>
    <submittedName>
        <fullName evidence="1">Uncharacterized protein</fullName>
    </submittedName>
</protein>
<evidence type="ECO:0000313" key="1">
    <source>
        <dbReference type="EMBL" id="SEH06494.1"/>
    </source>
</evidence>
<proteinExistence type="predicted"/>
<organism evidence="1 2">
    <name type="scientific">Candidatus Venteria ishoeyi</name>
    <dbReference type="NCBI Taxonomy" id="1899563"/>
    <lineage>
        <taxon>Bacteria</taxon>
        <taxon>Pseudomonadati</taxon>
        <taxon>Pseudomonadota</taxon>
        <taxon>Gammaproteobacteria</taxon>
        <taxon>Thiotrichales</taxon>
        <taxon>Thiotrichaceae</taxon>
        <taxon>Venteria</taxon>
    </lineage>
</organism>
<evidence type="ECO:0000313" key="2">
    <source>
        <dbReference type="Proteomes" id="UP000236724"/>
    </source>
</evidence>
<reference evidence="1 2" key="1">
    <citation type="submission" date="2016-10" db="EMBL/GenBank/DDBJ databases">
        <authorList>
            <person name="de Groot N.N."/>
        </authorList>
    </citation>
    <scope>NUCLEOTIDE SEQUENCE [LARGE SCALE GENOMIC DNA]</scope>
    <source>
        <strain evidence="1">MBHS1</strain>
    </source>
</reference>
<dbReference type="AlphaFoldDB" id="A0A1H6FBS6"/>
<keyword evidence="2" id="KW-1185">Reference proteome</keyword>